<comment type="caution">
    <text evidence="1">The sequence shown here is derived from an EMBL/GenBank/DDBJ whole genome shotgun (WGS) entry which is preliminary data.</text>
</comment>
<proteinExistence type="predicted"/>
<name>A0ABN8S045_9CNID</name>
<dbReference type="EMBL" id="CALNXK010000404">
    <property type="protein sequence ID" value="CAH3184918.1"/>
    <property type="molecule type" value="Genomic_DNA"/>
</dbReference>
<evidence type="ECO:0000313" key="2">
    <source>
        <dbReference type="Proteomes" id="UP001159405"/>
    </source>
</evidence>
<evidence type="ECO:0000313" key="1">
    <source>
        <dbReference type="EMBL" id="CAH3184918.1"/>
    </source>
</evidence>
<sequence length="204" mass="23789">MWKKWKELFLSAYYNNSFNHYAGDQRKTWKTINELTSRKSNKTIINEIQYQGLKSSNQAEVAELLNTFFIEIGPRLSRSVSNVDTTYKEFLCGTSKEFVFKEITSAHIYSLLSKLLSTAIVMYKTVHGMTPDYLTSKFVSRDEITSYRLRNTENKLVLPLPRTNYLKKSFSYSGANLWSSLSHDLRSADSLHDFKRKLCRNSFE</sequence>
<dbReference type="Proteomes" id="UP001159405">
    <property type="component" value="Unassembled WGS sequence"/>
</dbReference>
<reference evidence="1 2" key="1">
    <citation type="submission" date="2022-05" db="EMBL/GenBank/DDBJ databases">
        <authorList>
            <consortium name="Genoscope - CEA"/>
            <person name="William W."/>
        </authorList>
    </citation>
    <scope>NUCLEOTIDE SEQUENCE [LARGE SCALE GENOMIC DNA]</scope>
</reference>
<protein>
    <submittedName>
        <fullName evidence="1">Uncharacterized protein</fullName>
    </submittedName>
</protein>
<keyword evidence="2" id="KW-1185">Reference proteome</keyword>
<organism evidence="1 2">
    <name type="scientific">Porites lobata</name>
    <dbReference type="NCBI Taxonomy" id="104759"/>
    <lineage>
        <taxon>Eukaryota</taxon>
        <taxon>Metazoa</taxon>
        <taxon>Cnidaria</taxon>
        <taxon>Anthozoa</taxon>
        <taxon>Hexacorallia</taxon>
        <taxon>Scleractinia</taxon>
        <taxon>Fungiina</taxon>
        <taxon>Poritidae</taxon>
        <taxon>Porites</taxon>
    </lineage>
</organism>
<accession>A0ABN8S045</accession>
<gene>
    <name evidence="1" type="ORF">PLOB_00031685</name>
</gene>